<gene>
    <name evidence="1" type="ORF">PLICRDRAFT_180908</name>
</gene>
<keyword evidence="2" id="KW-1185">Reference proteome</keyword>
<accession>A0A0C9T492</accession>
<dbReference type="AlphaFoldDB" id="A0A0C9T492"/>
<reference evidence="1 2" key="1">
    <citation type="submission" date="2014-06" db="EMBL/GenBank/DDBJ databases">
        <title>Evolutionary Origins and Diversification of the Mycorrhizal Mutualists.</title>
        <authorList>
            <consortium name="DOE Joint Genome Institute"/>
            <consortium name="Mycorrhizal Genomics Consortium"/>
            <person name="Kohler A."/>
            <person name="Kuo A."/>
            <person name="Nagy L.G."/>
            <person name="Floudas D."/>
            <person name="Copeland A."/>
            <person name="Barry K.W."/>
            <person name="Cichocki N."/>
            <person name="Veneault-Fourrey C."/>
            <person name="LaButti K."/>
            <person name="Lindquist E.A."/>
            <person name="Lipzen A."/>
            <person name="Lundell T."/>
            <person name="Morin E."/>
            <person name="Murat C."/>
            <person name="Riley R."/>
            <person name="Ohm R."/>
            <person name="Sun H."/>
            <person name="Tunlid A."/>
            <person name="Henrissat B."/>
            <person name="Grigoriev I.V."/>
            <person name="Hibbett D.S."/>
            <person name="Martin F."/>
        </authorList>
    </citation>
    <scope>NUCLEOTIDE SEQUENCE [LARGE SCALE GENOMIC DNA]</scope>
    <source>
        <strain evidence="1 2">FD-325 SS-3</strain>
    </source>
</reference>
<dbReference type="EMBL" id="KN832597">
    <property type="protein sequence ID" value="KII82928.1"/>
    <property type="molecule type" value="Genomic_DNA"/>
</dbReference>
<proteinExistence type="predicted"/>
<organism evidence="1 2">
    <name type="scientific">Plicaturopsis crispa FD-325 SS-3</name>
    <dbReference type="NCBI Taxonomy" id="944288"/>
    <lineage>
        <taxon>Eukaryota</taxon>
        <taxon>Fungi</taxon>
        <taxon>Dikarya</taxon>
        <taxon>Basidiomycota</taxon>
        <taxon>Agaricomycotina</taxon>
        <taxon>Agaricomycetes</taxon>
        <taxon>Agaricomycetidae</taxon>
        <taxon>Amylocorticiales</taxon>
        <taxon>Amylocorticiaceae</taxon>
        <taxon>Plicatura</taxon>
        <taxon>Plicaturopsis crispa</taxon>
    </lineage>
</organism>
<sequence length="136" mass="14411">MTREILVPPAIRSLASTPPSIPSPLDAGPAARWVANGVASGDGARGRWPRRVRLLRPDKPGLAAASRAAVLFPPRVATPRVTRLLRQPPARPRQPGTACANAPLRIPLLRSGRDIGWQRRVATGEVRWGADGSGGA</sequence>
<evidence type="ECO:0000313" key="2">
    <source>
        <dbReference type="Proteomes" id="UP000053263"/>
    </source>
</evidence>
<protein>
    <submittedName>
        <fullName evidence="1">Uncharacterized protein</fullName>
    </submittedName>
</protein>
<evidence type="ECO:0000313" key="1">
    <source>
        <dbReference type="EMBL" id="KII82928.1"/>
    </source>
</evidence>
<dbReference type="HOGENOM" id="CLU_1876292_0_0_1"/>
<dbReference type="Proteomes" id="UP000053263">
    <property type="component" value="Unassembled WGS sequence"/>
</dbReference>
<name>A0A0C9T492_PLICR</name>